<organism evidence="2 3">
    <name type="scientific">Trifolium subterraneum</name>
    <name type="common">Subterranean clover</name>
    <dbReference type="NCBI Taxonomy" id="3900"/>
    <lineage>
        <taxon>Eukaryota</taxon>
        <taxon>Viridiplantae</taxon>
        <taxon>Streptophyta</taxon>
        <taxon>Embryophyta</taxon>
        <taxon>Tracheophyta</taxon>
        <taxon>Spermatophyta</taxon>
        <taxon>Magnoliopsida</taxon>
        <taxon>eudicotyledons</taxon>
        <taxon>Gunneridae</taxon>
        <taxon>Pentapetalae</taxon>
        <taxon>rosids</taxon>
        <taxon>fabids</taxon>
        <taxon>Fabales</taxon>
        <taxon>Fabaceae</taxon>
        <taxon>Papilionoideae</taxon>
        <taxon>50 kb inversion clade</taxon>
        <taxon>NPAAA clade</taxon>
        <taxon>Hologalegina</taxon>
        <taxon>IRL clade</taxon>
        <taxon>Trifolieae</taxon>
        <taxon>Trifolium</taxon>
    </lineage>
</organism>
<dbReference type="Proteomes" id="UP000242715">
    <property type="component" value="Unassembled WGS sequence"/>
</dbReference>
<accession>A0A2Z6M1K6</accession>
<name>A0A2Z6M1K6_TRISU</name>
<feature type="region of interest" description="Disordered" evidence="1">
    <location>
        <begin position="37"/>
        <end position="73"/>
    </location>
</feature>
<sequence length="73" mass="7778">MMSYTYAILRKKLENIIIPTNAAAKQYSNLELEDFLPSNSPELGDGADASASKGASEELIGVGKNEEISGEVS</sequence>
<dbReference type="AlphaFoldDB" id="A0A2Z6M1K6"/>
<gene>
    <name evidence="2" type="ORF">TSUD_322860</name>
</gene>
<dbReference type="EMBL" id="DF973295">
    <property type="protein sequence ID" value="GAU24678.1"/>
    <property type="molecule type" value="Genomic_DNA"/>
</dbReference>
<proteinExistence type="predicted"/>
<evidence type="ECO:0000313" key="3">
    <source>
        <dbReference type="Proteomes" id="UP000242715"/>
    </source>
</evidence>
<feature type="compositionally biased region" description="Low complexity" evidence="1">
    <location>
        <begin position="44"/>
        <end position="54"/>
    </location>
</feature>
<keyword evidence="3" id="KW-1185">Reference proteome</keyword>
<protein>
    <submittedName>
        <fullName evidence="2">Uncharacterized protein</fullName>
    </submittedName>
</protein>
<reference evidence="3" key="1">
    <citation type="journal article" date="2017" name="Front. Plant Sci.">
        <title>Climate Clever Clovers: New Paradigm to Reduce the Environmental Footprint of Ruminants by Breeding Low Methanogenic Forages Utilizing Haplotype Variation.</title>
        <authorList>
            <person name="Kaur P."/>
            <person name="Appels R."/>
            <person name="Bayer P.E."/>
            <person name="Keeble-Gagnere G."/>
            <person name="Wang J."/>
            <person name="Hirakawa H."/>
            <person name="Shirasawa K."/>
            <person name="Vercoe P."/>
            <person name="Stefanova K."/>
            <person name="Durmic Z."/>
            <person name="Nichols P."/>
            <person name="Revell C."/>
            <person name="Isobe S.N."/>
            <person name="Edwards D."/>
            <person name="Erskine W."/>
        </authorList>
    </citation>
    <scope>NUCLEOTIDE SEQUENCE [LARGE SCALE GENOMIC DNA]</scope>
    <source>
        <strain evidence="3">cv. Daliak</strain>
    </source>
</reference>
<evidence type="ECO:0000256" key="1">
    <source>
        <dbReference type="SAM" id="MobiDB-lite"/>
    </source>
</evidence>
<evidence type="ECO:0000313" key="2">
    <source>
        <dbReference type="EMBL" id="GAU24678.1"/>
    </source>
</evidence>